<protein>
    <submittedName>
        <fullName evidence="2">Flp pilus assembly protein CpaB</fullName>
    </submittedName>
</protein>
<dbReference type="InterPro" id="IPR013974">
    <property type="entry name" value="SAF"/>
</dbReference>
<keyword evidence="3" id="KW-1185">Reference proteome</keyword>
<dbReference type="InterPro" id="IPR031571">
    <property type="entry name" value="RcpC_dom"/>
</dbReference>
<evidence type="ECO:0000259" key="1">
    <source>
        <dbReference type="SMART" id="SM00858"/>
    </source>
</evidence>
<dbReference type="Proteomes" id="UP000565579">
    <property type="component" value="Unassembled WGS sequence"/>
</dbReference>
<dbReference type="Pfam" id="PF16976">
    <property type="entry name" value="RcpC"/>
    <property type="match status" value="1"/>
</dbReference>
<feature type="domain" description="SAF" evidence="1">
    <location>
        <begin position="39"/>
        <end position="96"/>
    </location>
</feature>
<evidence type="ECO:0000313" key="2">
    <source>
        <dbReference type="EMBL" id="MBB6545884.1"/>
    </source>
</evidence>
<dbReference type="SMART" id="SM00858">
    <property type="entry name" value="SAF"/>
    <property type="match status" value="1"/>
</dbReference>
<accession>A0A7X0NM07</accession>
<sequence>MIQSWLSRHGRRRRLVAAALAAVSVIAAFVATRPTGFAPTVLVASRDLSPGPLNPADFHPAALAPPPAGAVRTIPAGQTLATPMRKGEPLTDVRLLASYRLPPGLVATPVRIADAAAAALISPGSTITLLAAYDQGAPARQLAQDTTVLSIPNPPVRTTHDTGDGTLIVLATTPTQAADLATAQAHARLSITIRTNLP</sequence>
<evidence type="ECO:0000313" key="3">
    <source>
        <dbReference type="Proteomes" id="UP000565579"/>
    </source>
</evidence>
<gene>
    <name evidence="2" type="ORF">HD593_000679</name>
</gene>
<reference evidence="2 3" key="1">
    <citation type="submission" date="2020-08" db="EMBL/GenBank/DDBJ databases">
        <title>Sequencing the genomes of 1000 actinobacteria strains.</title>
        <authorList>
            <person name="Klenk H.-P."/>
        </authorList>
    </citation>
    <scope>NUCLEOTIDE SEQUENCE [LARGE SCALE GENOMIC DNA]</scope>
    <source>
        <strain evidence="2 3">DSM 43768</strain>
    </source>
</reference>
<organism evidence="2 3">
    <name type="scientific">Nonomuraea rubra</name>
    <dbReference type="NCBI Taxonomy" id="46180"/>
    <lineage>
        <taxon>Bacteria</taxon>
        <taxon>Bacillati</taxon>
        <taxon>Actinomycetota</taxon>
        <taxon>Actinomycetes</taxon>
        <taxon>Streptosporangiales</taxon>
        <taxon>Streptosporangiaceae</taxon>
        <taxon>Nonomuraea</taxon>
    </lineage>
</organism>
<dbReference type="EMBL" id="JACHMI010000001">
    <property type="protein sequence ID" value="MBB6545884.1"/>
    <property type="molecule type" value="Genomic_DNA"/>
</dbReference>
<dbReference type="AlphaFoldDB" id="A0A7X0NM07"/>
<name>A0A7X0NM07_9ACTN</name>
<proteinExistence type="predicted"/>
<comment type="caution">
    <text evidence="2">The sequence shown here is derived from an EMBL/GenBank/DDBJ whole genome shotgun (WGS) entry which is preliminary data.</text>
</comment>
<dbReference type="RefSeq" id="WP_312903329.1">
    <property type="nucleotide sequence ID" value="NZ_JACHMI010000001.1"/>
</dbReference>